<accession>A0ABW6A900</accession>
<dbReference type="RefSeq" id="WP_386102517.1">
    <property type="nucleotide sequence ID" value="NZ_JBHUOZ010000003.1"/>
</dbReference>
<name>A0ABW6A900_9BACT</name>
<dbReference type="EMBL" id="JBHUOZ010000003">
    <property type="protein sequence ID" value="MFD2921699.1"/>
    <property type="molecule type" value="Genomic_DNA"/>
</dbReference>
<evidence type="ECO:0000313" key="1">
    <source>
        <dbReference type="EMBL" id="MFD2921699.1"/>
    </source>
</evidence>
<comment type="caution">
    <text evidence="1">The sequence shown here is derived from an EMBL/GenBank/DDBJ whole genome shotgun (WGS) entry which is preliminary data.</text>
</comment>
<keyword evidence="2" id="KW-1185">Reference proteome</keyword>
<evidence type="ECO:0000313" key="2">
    <source>
        <dbReference type="Proteomes" id="UP001597511"/>
    </source>
</evidence>
<organism evidence="1 2">
    <name type="scientific">Terrimonas rubra</name>
    <dbReference type="NCBI Taxonomy" id="1035890"/>
    <lineage>
        <taxon>Bacteria</taxon>
        <taxon>Pseudomonadati</taxon>
        <taxon>Bacteroidota</taxon>
        <taxon>Chitinophagia</taxon>
        <taxon>Chitinophagales</taxon>
        <taxon>Chitinophagaceae</taxon>
        <taxon>Terrimonas</taxon>
    </lineage>
</organism>
<protein>
    <recommendedName>
        <fullName evidence="3">Fasciclin domain-containing protein</fullName>
    </recommendedName>
</protein>
<dbReference type="Proteomes" id="UP001597511">
    <property type="component" value="Unassembled WGS sequence"/>
</dbReference>
<dbReference type="InterPro" id="IPR036378">
    <property type="entry name" value="FAS1_dom_sf"/>
</dbReference>
<evidence type="ECO:0008006" key="3">
    <source>
        <dbReference type="Google" id="ProtNLM"/>
    </source>
</evidence>
<proteinExistence type="predicted"/>
<gene>
    <name evidence="1" type="ORF">ACFS6H_18410</name>
</gene>
<reference evidence="2" key="1">
    <citation type="journal article" date="2019" name="Int. J. Syst. Evol. Microbiol.">
        <title>The Global Catalogue of Microorganisms (GCM) 10K type strain sequencing project: providing services to taxonomists for standard genome sequencing and annotation.</title>
        <authorList>
            <consortium name="The Broad Institute Genomics Platform"/>
            <consortium name="The Broad Institute Genome Sequencing Center for Infectious Disease"/>
            <person name="Wu L."/>
            <person name="Ma J."/>
        </authorList>
    </citation>
    <scope>NUCLEOTIDE SEQUENCE [LARGE SCALE GENOMIC DNA]</scope>
    <source>
        <strain evidence="2">KCTC 23299</strain>
    </source>
</reference>
<sequence>MILGFFRKISFVLLGSIAMLCMQGCEKHSEQYYNYDEQLSVFNGTTYDYLVEKGGYDSLLLVIDRVTGLKEALQNDEVTLFAVQNNSFKLSLEALNLVRRTSNPARPAHTLSTLDSANLDTLASRYILTGLYDAESANLKDGAYIPSIKYGYVMNMKYERVNASGYQNGGPQRLYFGDTKTSKDGIIPPFDYWIVSPTQIVNVKTKNGYVHVLAAGHDFGFGDEFVKRMNNP</sequence>
<dbReference type="Gene3D" id="2.30.180.10">
    <property type="entry name" value="FAS1 domain"/>
    <property type="match status" value="1"/>
</dbReference>